<dbReference type="EMBL" id="JAKUMG010000002">
    <property type="protein sequence ID" value="MDI4668712.1"/>
    <property type="molecule type" value="Genomic_DNA"/>
</dbReference>
<evidence type="ECO:0000313" key="1">
    <source>
        <dbReference type="EMBL" id="MDI4668712.1"/>
    </source>
</evidence>
<dbReference type="Proteomes" id="UP001156974">
    <property type="component" value="Unassembled WGS sequence"/>
</dbReference>
<accession>A0ABT6TYL9</accession>
<organism evidence="1 2">
    <name type="scientific">Pseudoalteromonas shioyasakiensis</name>
    <dbReference type="NCBI Taxonomy" id="1190813"/>
    <lineage>
        <taxon>Bacteria</taxon>
        <taxon>Pseudomonadati</taxon>
        <taxon>Pseudomonadota</taxon>
        <taxon>Gammaproteobacteria</taxon>
        <taxon>Alteromonadales</taxon>
        <taxon>Pseudoalteromonadaceae</taxon>
        <taxon>Pseudoalteromonas</taxon>
    </lineage>
</organism>
<gene>
    <name evidence="1" type="ORF">MKZ47_06300</name>
</gene>
<dbReference type="RefSeq" id="WP_175081353.1">
    <property type="nucleotide sequence ID" value="NZ_JAKUMG010000002.1"/>
</dbReference>
<proteinExistence type="predicted"/>
<keyword evidence="2" id="KW-1185">Reference proteome</keyword>
<evidence type="ECO:0008006" key="3">
    <source>
        <dbReference type="Google" id="ProtNLM"/>
    </source>
</evidence>
<comment type="caution">
    <text evidence="1">The sequence shown here is derived from an EMBL/GenBank/DDBJ whole genome shotgun (WGS) entry which is preliminary data.</text>
</comment>
<protein>
    <recommendedName>
        <fullName evidence="3">DUF4253 domain-containing protein</fullName>
    </recommendedName>
</protein>
<name>A0ABT6TYL9_9GAMM</name>
<evidence type="ECO:0000313" key="2">
    <source>
        <dbReference type="Proteomes" id="UP001156974"/>
    </source>
</evidence>
<reference evidence="1 2" key="1">
    <citation type="submission" date="2022-02" db="EMBL/GenBank/DDBJ databases">
        <title>Genome analysis of Beneficial Microorganisms for Coral consortium from Pocillopora damicornis.</title>
        <authorList>
            <person name="Rosado P.M."/>
            <person name="Cardoso P.M."/>
            <person name="Rosado J.G."/>
            <person name="Schultz J."/>
            <person name="Rocha U."/>
            <person name="Costa T.K."/>
            <person name="Peixoto R.S."/>
        </authorList>
    </citation>
    <scope>NUCLEOTIDE SEQUENCE [LARGE SCALE GENOMIC DNA]</scope>
    <source>
        <strain evidence="1 2">BMC5</strain>
    </source>
</reference>
<sequence length="139" mass="16084">MEALERITERVCRNGHPDDPETPRPLLSIDEFFEGNDVVGSIGCNLIDIPHPNEFFKVFKAISHRPDVKDIRIQVSAFDDPDWPFSDTVYIMTSASESEVGSWFPEHLKPDEIWEGFVNQDYEAYEIPTETRPVAVWWD</sequence>